<dbReference type="Gene3D" id="3.40.50.150">
    <property type="entry name" value="Vaccinia Virus protein VP39"/>
    <property type="match status" value="1"/>
</dbReference>
<keyword evidence="4" id="KW-0949">S-adenosyl-L-methionine</keyword>
<proteinExistence type="predicted"/>
<dbReference type="InterPro" id="IPR029063">
    <property type="entry name" value="SAM-dependent_MTases_sf"/>
</dbReference>
<dbReference type="PANTHER" id="PTHR33841:SF1">
    <property type="entry name" value="DNA METHYLTRANSFERASE A"/>
    <property type="match status" value="1"/>
</dbReference>
<name>A0ABP7YMH3_9ACTN</name>
<evidence type="ECO:0000256" key="2">
    <source>
        <dbReference type="ARBA" id="ARBA00022603"/>
    </source>
</evidence>
<protein>
    <recommendedName>
        <fullName evidence="1">site-specific DNA-methyltransferase (adenine-specific)</fullName>
        <ecNumber evidence="1">2.1.1.72</ecNumber>
    </recommendedName>
</protein>
<dbReference type="InterPro" id="IPR002052">
    <property type="entry name" value="DNA_methylase_N6_adenine_CS"/>
</dbReference>
<dbReference type="RefSeq" id="WP_346156821.1">
    <property type="nucleotide sequence ID" value="NZ_BAABBU010000016.1"/>
</dbReference>
<dbReference type="SUPFAM" id="SSF53335">
    <property type="entry name" value="S-adenosyl-L-methionine-dependent methyltransferases"/>
    <property type="match status" value="1"/>
</dbReference>
<dbReference type="PANTHER" id="PTHR33841">
    <property type="entry name" value="DNA METHYLTRANSFERASE YEEA-RELATED"/>
    <property type="match status" value="1"/>
</dbReference>
<evidence type="ECO:0000259" key="6">
    <source>
        <dbReference type="Pfam" id="PF07669"/>
    </source>
</evidence>
<dbReference type="PROSITE" id="PS00092">
    <property type="entry name" value="N6_MTASE"/>
    <property type="match status" value="1"/>
</dbReference>
<evidence type="ECO:0000313" key="8">
    <source>
        <dbReference type="Proteomes" id="UP001501845"/>
    </source>
</evidence>
<dbReference type="InterPro" id="IPR011639">
    <property type="entry name" value="MethylTrfase_TaqI-like_dom"/>
</dbReference>
<dbReference type="InterPro" id="IPR050953">
    <property type="entry name" value="N4_N6_ade-DNA_methylase"/>
</dbReference>
<gene>
    <name evidence="7" type="ORF">GCM10022285_34660</name>
</gene>
<dbReference type="EMBL" id="BAABBU010000016">
    <property type="protein sequence ID" value="GAA4138054.1"/>
    <property type="molecule type" value="Genomic_DNA"/>
</dbReference>
<keyword evidence="2" id="KW-0489">Methyltransferase</keyword>
<evidence type="ECO:0000256" key="4">
    <source>
        <dbReference type="ARBA" id="ARBA00022691"/>
    </source>
</evidence>
<dbReference type="Proteomes" id="UP001501845">
    <property type="component" value="Unassembled WGS sequence"/>
</dbReference>
<accession>A0ABP7YMH3</accession>
<comment type="caution">
    <text evidence="7">The sequence shown here is derived from an EMBL/GenBank/DDBJ whole genome shotgun (WGS) entry which is preliminary data.</text>
</comment>
<dbReference type="EC" id="2.1.1.72" evidence="1"/>
<dbReference type="Pfam" id="PF07669">
    <property type="entry name" value="Eco57I"/>
    <property type="match status" value="1"/>
</dbReference>
<evidence type="ECO:0000313" key="7">
    <source>
        <dbReference type="EMBL" id="GAA4138054.1"/>
    </source>
</evidence>
<keyword evidence="3" id="KW-0808">Transferase</keyword>
<feature type="domain" description="Type II methyltransferase M.TaqI-like" evidence="6">
    <location>
        <begin position="222"/>
        <end position="344"/>
    </location>
</feature>
<sequence>MSSYRTHEQGLLAEAEAVLRKASKDSPERRLEILEAASCAFADLSVADYWAAFCSDSRSNTGTDETAIVAHATLVLEALEAVSGEDGVPVPLALASLARVELAQGKQRSTGAYYTDFRLARYLAEGLAEHIGPGMKVLDPAAGSGLLLTALALAVGKRGEISSTDFVAAVACAADLSDLALRGARLALASVVDGLKAVLALDERLLHHDSLLTDDATWEQVCPGGFDAVIGNPPWEKLKVTRHELLGKAGVVRHYGASYELHEGIHEALSEERQQMLDYLDQIAVETKLQGRGEADLYKLFLEFSCRRLRPGGHLALLVPAGLIRSQGTETLRRFLLESSPAIEFTVVENRARFFAIDTRFKFLAVKAQLTRSQADSHMVIKHASGTSTGLRETSQVTFLHSELASVRPDLTVPEVRGQAEWDLFRRMSRTGIPFGGPGSPWRPRLAREVDMSRDRDDFRTVPAPGYLPVIEGRMVHQYRSRAKAHRSGTGRAARWEVLSLADAMTGPQYWYPASRLRGGIAERTQTIRAGFCDITGQTNERTLLTAVIQPGTVCGNKVPTVLFGPHAGKTADDERGDDAEKLVHLWVALMNSIPVDWWARRITTTSMNYFLLRSIPLPLISPEGPDGGRIIELSRRLTALEGSSDVRHAVTAAARDRAEIDVLVARAYGLGPEELELMFEDFPLLDRGQPPLAGEARSTITRDLVLAAARGGNDSYWTDRVTRAQALGAVAYVPAEYASLRQGGTTWPVTG</sequence>
<reference evidence="8" key="1">
    <citation type="journal article" date="2019" name="Int. J. Syst. Evol. Microbiol.">
        <title>The Global Catalogue of Microorganisms (GCM) 10K type strain sequencing project: providing services to taxonomists for standard genome sequencing and annotation.</title>
        <authorList>
            <consortium name="The Broad Institute Genomics Platform"/>
            <consortium name="The Broad Institute Genome Sequencing Center for Infectious Disease"/>
            <person name="Wu L."/>
            <person name="Ma J."/>
        </authorList>
    </citation>
    <scope>NUCLEOTIDE SEQUENCE [LARGE SCALE GENOMIC DNA]</scope>
    <source>
        <strain evidence="8">JCM 17589</strain>
    </source>
</reference>
<evidence type="ECO:0000256" key="3">
    <source>
        <dbReference type="ARBA" id="ARBA00022679"/>
    </source>
</evidence>
<organism evidence="7 8">
    <name type="scientific">Streptomyces tunisiensis</name>
    <dbReference type="NCBI Taxonomy" id="948699"/>
    <lineage>
        <taxon>Bacteria</taxon>
        <taxon>Bacillati</taxon>
        <taxon>Actinomycetota</taxon>
        <taxon>Actinomycetes</taxon>
        <taxon>Kitasatosporales</taxon>
        <taxon>Streptomycetaceae</taxon>
        <taxon>Streptomyces</taxon>
    </lineage>
</organism>
<keyword evidence="8" id="KW-1185">Reference proteome</keyword>
<evidence type="ECO:0000256" key="5">
    <source>
        <dbReference type="ARBA" id="ARBA00047942"/>
    </source>
</evidence>
<evidence type="ECO:0000256" key="1">
    <source>
        <dbReference type="ARBA" id="ARBA00011900"/>
    </source>
</evidence>
<comment type="catalytic activity">
    <reaction evidence="5">
        <text>a 2'-deoxyadenosine in DNA + S-adenosyl-L-methionine = an N(6)-methyl-2'-deoxyadenosine in DNA + S-adenosyl-L-homocysteine + H(+)</text>
        <dbReference type="Rhea" id="RHEA:15197"/>
        <dbReference type="Rhea" id="RHEA-COMP:12418"/>
        <dbReference type="Rhea" id="RHEA-COMP:12419"/>
        <dbReference type="ChEBI" id="CHEBI:15378"/>
        <dbReference type="ChEBI" id="CHEBI:57856"/>
        <dbReference type="ChEBI" id="CHEBI:59789"/>
        <dbReference type="ChEBI" id="CHEBI:90615"/>
        <dbReference type="ChEBI" id="CHEBI:90616"/>
        <dbReference type="EC" id="2.1.1.72"/>
    </reaction>
</comment>
<dbReference type="PRINTS" id="PR00507">
    <property type="entry name" value="N12N6MTFRASE"/>
</dbReference>